<reference evidence="7 8" key="1">
    <citation type="submission" date="2021-12" db="EMBL/GenBank/DDBJ databases">
        <title>Genome sequencing of bacteria with rrn-lacking chromosome and rrn-plasmid.</title>
        <authorList>
            <person name="Anda M."/>
            <person name="Iwasaki W."/>
        </authorList>
    </citation>
    <scope>NUCLEOTIDE SEQUENCE [LARGE SCALE GENOMIC DNA]</scope>
    <source>
        <strain evidence="7 8">NBRC 15940</strain>
    </source>
</reference>
<evidence type="ECO:0000313" key="7">
    <source>
        <dbReference type="EMBL" id="GJM62246.1"/>
    </source>
</evidence>
<comment type="subcellular location">
    <subcellularLocation>
        <location evidence="1">Cell membrane</location>
        <topology evidence="1">Multi-pass membrane protein</topology>
    </subcellularLocation>
</comment>
<feature type="transmembrane region" description="Helical" evidence="6">
    <location>
        <begin position="40"/>
        <end position="58"/>
    </location>
</feature>
<evidence type="ECO:0000256" key="3">
    <source>
        <dbReference type="ARBA" id="ARBA00022692"/>
    </source>
</evidence>
<keyword evidence="5 6" id="KW-0472">Membrane</keyword>
<evidence type="ECO:0000256" key="2">
    <source>
        <dbReference type="ARBA" id="ARBA00022475"/>
    </source>
</evidence>
<name>A0AAN5AMB5_9BACT</name>
<dbReference type="GO" id="GO:0005886">
    <property type="term" value="C:plasma membrane"/>
    <property type="evidence" value="ECO:0007669"/>
    <property type="project" value="UniProtKB-SubCell"/>
</dbReference>
<dbReference type="Proteomes" id="UP001310022">
    <property type="component" value="Unassembled WGS sequence"/>
</dbReference>
<dbReference type="RefSeq" id="WP_338237562.1">
    <property type="nucleotide sequence ID" value="NZ_BQKE01000001.1"/>
</dbReference>
<dbReference type="InterPro" id="IPR022791">
    <property type="entry name" value="L-PG_synthase/AglD"/>
</dbReference>
<evidence type="ECO:0000256" key="5">
    <source>
        <dbReference type="ARBA" id="ARBA00023136"/>
    </source>
</evidence>
<comment type="caution">
    <text evidence="7">The sequence shown here is derived from an EMBL/GenBank/DDBJ whole genome shotgun (WGS) entry which is preliminary data.</text>
</comment>
<dbReference type="NCBIfam" id="TIGR00374">
    <property type="entry name" value="flippase-like domain"/>
    <property type="match status" value="1"/>
</dbReference>
<feature type="transmembrane region" description="Helical" evidence="6">
    <location>
        <begin position="304"/>
        <end position="329"/>
    </location>
</feature>
<evidence type="ECO:0000256" key="1">
    <source>
        <dbReference type="ARBA" id="ARBA00004651"/>
    </source>
</evidence>
<sequence length="346" mass="38865">MKQLKQIAQYILSLSLALGLLYYVFRDMDFSDFQARAEDLTYGWIYVSFAMALISHWARAYRWNLLLKPLGYQHLSVWRTFLAVMVGYFANLIIPRAGEVARCAILAKSDKVPLSTGVGSVVAERLFDFIILLVSVALVLLLEFEVLFQFLSDLISEKFGQSLSLLPLVSVMLALGLLGMAGMVYLWRFKRAWLRKNAFFVKIESFLEQLAKGLLSFRSIENKWGFVLSTIVIWAMYFTMSFVIFFAWPETAHFGPRIGLTLFVMGGLGMAAPVQGGIGAYHWIVSRTLALYGLPLTDGVFFATVLHTSQTIMLLIVGGISLAISLILFGKDQKVDQQKAPLVKPQ</sequence>
<keyword evidence="2" id="KW-1003">Cell membrane</keyword>
<keyword evidence="4 6" id="KW-1133">Transmembrane helix</keyword>
<protein>
    <submittedName>
        <fullName evidence="7">Membrane protein</fullName>
    </submittedName>
</protein>
<keyword evidence="8" id="KW-1185">Reference proteome</keyword>
<dbReference type="Pfam" id="PF03706">
    <property type="entry name" value="LPG_synthase_TM"/>
    <property type="match status" value="1"/>
</dbReference>
<feature type="transmembrane region" description="Helical" evidence="6">
    <location>
        <begin position="129"/>
        <end position="151"/>
    </location>
</feature>
<proteinExistence type="predicted"/>
<feature type="transmembrane region" description="Helical" evidence="6">
    <location>
        <begin position="224"/>
        <end position="248"/>
    </location>
</feature>
<gene>
    <name evidence="7" type="ORF">PEDI_27980</name>
</gene>
<keyword evidence="3 6" id="KW-0812">Transmembrane</keyword>
<evidence type="ECO:0000256" key="6">
    <source>
        <dbReference type="SAM" id="Phobius"/>
    </source>
</evidence>
<feature type="transmembrane region" description="Helical" evidence="6">
    <location>
        <begin position="260"/>
        <end position="284"/>
    </location>
</feature>
<feature type="transmembrane region" description="Helical" evidence="6">
    <location>
        <begin position="163"/>
        <end position="187"/>
    </location>
</feature>
<accession>A0AAN5AMB5</accession>
<dbReference type="EMBL" id="BQKE01000001">
    <property type="protein sequence ID" value="GJM62246.1"/>
    <property type="molecule type" value="Genomic_DNA"/>
</dbReference>
<dbReference type="PANTHER" id="PTHR39087">
    <property type="entry name" value="UPF0104 MEMBRANE PROTEIN MJ1595"/>
    <property type="match status" value="1"/>
</dbReference>
<evidence type="ECO:0000313" key="8">
    <source>
        <dbReference type="Proteomes" id="UP001310022"/>
    </source>
</evidence>
<dbReference type="AlphaFoldDB" id="A0AAN5AMB5"/>
<evidence type="ECO:0000256" key="4">
    <source>
        <dbReference type="ARBA" id="ARBA00022989"/>
    </source>
</evidence>
<organism evidence="7 8">
    <name type="scientific">Persicobacter diffluens</name>
    <dbReference type="NCBI Taxonomy" id="981"/>
    <lineage>
        <taxon>Bacteria</taxon>
        <taxon>Pseudomonadati</taxon>
        <taxon>Bacteroidota</taxon>
        <taxon>Cytophagia</taxon>
        <taxon>Cytophagales</taxon>
        <taxon>Persicobacteraceae</taxon>
        <taxon>Persicobacter</taxon>
    </lineage>
</organism>
<feature type="transmembrane region" description="Helical" evidence="6">
    <location>
        <begin position="7"/>
        <end position="25"/>
    </location>
</feature>
<dbReference type="PANTHER" id="PTHR39087:SF2">
    <property type="entry name" value="UPF0104 MEMBRANE PROTEIN MJ1595"/>
    <property type="match status" value="1"/>
</dbReference>